<dbReference type="GO" id="GO:0005938">
    <property type="term" value="C:cell cortex"/>
    <property type="evidence" value="ECO:0007669"/>
    <property type="project" value="TreeGrafter"/>
</dbReference>
<reference evidence="2" key="1">
    <citation type="journal article" date="2020" name="Fungal Divers.">
        <title>Resolving the Mortierellaceae phylogeny through synthesis of multi-gene phylogenetics and phylogenomics.</title>
        <authorList>
            <person name="Vandepol N."/>
            <person name="Liber J."/>
            <person name="Desiro A."/>
            <person name="Na H."/>
            <person name="Kennedy M."/>
            <person name="Barry K."/>
            <person name="Grigoriev I.V."/>
            <person name="Miller A.N."/>
            <person name="O'Donnell K."/>
            <person name="Stajich J.E."/>
            <person name="Bonito G."/>
        </authorList>
    </citation>
    <scope>NUCLEOTIDE SEQUENCE</scope>
    <source>
        <strain evidence="2">MES-2147</strain>
    </source>
</reference>
<proteinExistence type="predicted"/>
<dbReference type="InterPro" id="IPR039867">
    <property type="entry name" value="Furry/Tao3/Mor2"/>
</dbReference>
<evidence type="ECO:0000313" key="2">
    <source>
        <dbReference type="EMBL" id="KAF9990693.1"/>
    </source>
</evidence>
<dbReference type="GO" id="GO:0030427">
    <property type="term" value="C:site of polarized growth"/>
    <property type="evidence" value="ECO:0007669"/>
    <property type="project" value="TreeGrafter"/>
</dbReference>
<dbReference type="PANTHER" id="PTHR12295">
    <property type="entry name" value="FURRY-RELATED"/>
    <property type="match status" value="1"/>
</dbReference>
<feature type="non-terminal residue" evidence="2">
    <location>
        <position position="163"/>
    </location>
</feature>
<evidence type="ECO:0000259" key="1">
    <source>
        <dbReference type="Pfam" id="PF14222"/>
    </source>
</evidence>
<name>A0A9P6SQK7_9FUNG</name>
<sequence>MLSRYTAHVDPELRKASAAALIRIATQCNSTVAVTGYSSFVCTVEDRLSELLAGLSVPGTGMPAETGLLGIYIQILEAWIQDTRNKKRRESEANLDDASSATLASSAASTEGARSFTASYVPEVDLATQLQTTEETGLLFLCNQSHVIRRYAISILKLAASFD</sequence>
<dbReference type="InterPro" id="IPR025614">
    <property type="entry name" value="Cell_morpho_N"/>
</dbReference>
<dbReference type="PANTHER" id="PTHR12295:SF30">
    <property type="entry name" value="PROTEIN FURRY"/>
    <property type="match status" value="1"/>
</dbReference>
<evidence type="ECO:0000313" key="3">
    <source>
        <dbReference type="Proteomes" id="UP000749646"/>
    </source>
</evidence>
<comment type="caution">
    <text evidence="2">The sequence shown here is derived from an EMBL/GenBank/DDBJ whole genome shotgun (WGS) entry which is preliminary data.</text>
</comment>
<dbReference type="EMBL" id="JAAAHW010002918">
    <property type="protein sequence ID" value="KAF9990693.1"/>
    <property type="molecule type" value="Genomic_DNA"/>
</dbReference>
<feature type="domain" description="Cell morphogenesis protein N-terminal" evidence="1">
    <location>
        <begin position="1"/>
        <end position="80"/>
    </location>
</feature>
<accession>A0A9P6SQK7</accession>
<gene>
    <name evidence="2" type="primary">TAO3_1</name>
    <name evidence="2" type="ORF">BGZ65_000929</name>
</gene>
<dbReference type="OrthoDB" id="6287725at2759"/>
<dbReference type="AlphaFoldDB" id="A0A9P6SQK7"/>
<dbReference type="Proteomes" id="UP000749646">
    <property type="component" value="Unassembled WGS sequence"/>
</dbReference>
<dbReference type="GO" id="GO:0000902">
    <property type="term" value="P:cell morphogenesis"/>
    <property type="evidence" value="ECO:0007669"/>
    <property type="project" value="InterPro"/>
</dbReference>
<dbReference type="Pfam" id="PF14222">
    <property type="entry name" value="MOR2-PAG1_N"/>
    <property type="match status" value="1"/>
</dbReference>
<keyword evidence="3" id="KW-1185">Reference proteome</keyword>
<protein>
    <submittedName>
        <fullName evidence="2">Cell morphogenesis protein PAG1</fullName>
    </submittedName>
</protein>
<organism evidence="2 3">
    <name type="scientific">Modicella reniformis</name>
    <dbReference type="NCBI Taxonomy" id="1440133"/>
    <lineage>
        <taxon>Eukaryota</taxon>
        <taxon>Fungi</taxon>
        <taxon>Fungi incertae sedis</taxon>
        <taxon>Mucoromycota</taxon>
        <taxon>Mortierellomycotina</taxon>
        <taxon>Mortierellomycetes</taxon>
        <taxon>Mortierellales</taxon>
        <taxon>Mortierellaceae</taxon>
        <taxon>Modicella</taxon>
    </lineage>
</organism>